<feature type="transmembrane region" description="Helical" evidence="5">
    <location>
        <begin position="267"/>
        <end position="287"/>
    </location>
</feature>
<feature type="transmembrane region" description="Helical" evidence="5">
    <location>
        <begin position="189"/>
        <end position="210"/>
    </location>
</feature>
<keyword evidence="4 5" id="KW-0472">Membrane</keyword>
<dbReference type="OrthoDB" id="165382at2759"/>
<evidence type="ECO:0000256" key="3">
    <source>
        <dbReference type="ARBA" id="ARBA00022989"/>
    </source>
</evidence>
<feature type="transmembrane region" description="Helical" evidence="5">
    <location>
        <begin position="222"/>
        <end position="247"/>
    </location>
</feature>
<protein>
    <submittedName>
        <fullName evidence="7">Uncharacterized protein</fullName>
    </submittedName>
</protein>
<evidence type="ECO:0000256" key="6">
    <source>
        <dbReference type="SAM" id="SignalP"/>
    </source>
</evidence>
<comment type="caution">
    <text evidence="7">The sequence shown here is derived from an EMBL/GenBank/DDBJ whole genome shotgun (WGS) entry which is preliminary data.</text>
</comment>
<accession>A0A177EK31</accession>
<feature type="chain" id="PRO_5008060477" evidence="6">
    <location>
        <begin position="24"/>
        <end position="462"/>
    </location>
</feature>
<feature type="signal peptide" evidence="6">
    <location>
        <begin position="1"/>
        <end position="23"/>
    </location>
</feature>
<reference evidence="7 8" key="1">
    <citation type="submission" date="2016-02" db="EMBL/GenBank/DDBJ databases">
        <title>Discovery of a natural microsporidian pathogen with a broad tissue tropism in Caenorhabditis elegans.</title>
        <authorList>
            <person name="Luallen R.J."/>
            <person name="Reinke A.W."/>
            <person name="Tong L."/>
            <person name="Botts M.R."/>
            <person name="Felix M.-A."/>
            <person name="Troemel E.R."/>
        </authorList>
    </citation>
    <scope>NUCLEOTIDE SEQUENCE [LARGE SCALE GENOMIC DNA]</scope>
    <source>
        <strain evidence="7 8">JUm2807</strain>
    </source>
</reference>
<dbReference type="InterPro" id="IPR008521">
    <property type="entry name" value="Mg_trans_NIPA"/>
</dbReference>
<evidence type="ECO:0000256" key="5">
    <source>
        <dbReference type="SAM" id="Phobius"/>
    </source>
</evidence>
<keyword evidence="6" id="KW-0732">Signal</keyword>
<evidence type="ECO:0000256" key="1">
    <source>
        <dbReference type="ARBA" id="ARBA00004141"/>
    </source>
</evidence>
<dbReference type="PANTHER" id="PTHR12570">
    <property type="match status" value="1"/>
</dbReference>
<feature type="transmembrane region" description="Helical" evidence="5">
    <location>
        <begin position="421"/>
        <end position="440"/>
    </location>
</feature>
<feature type="transmembrane region" description="Helical" evidence="5">
    <location>
        <begin position="164"/>
        <end position="183"/>
    </location>
</feature>
<proteinExistence type="predicted"/>
<feature type="transmembrane region" description="Helical" evidence="5">
    <location>
        <begin position="358"/>
        <end position="378"/>
    </location>
</feature>
<dbReference type="GO" id="GO:0015095">
    <property type="term" value="F:magnesium ion transmembrane transporter activity"/>
    <property type="evidence" value="ECO:0007669"/>
    <property type="project" value="InterPro"/>
</dbReference>
<keyword evidence="2 5" id="KW-0812">Transmembrane</keyword>
<dbReference type="VEuPathDB" id="MicrosporidiaDB:NEDG_01817"/>
<evidence type="ECO:0000256" key="4">
    <source>
        <dbReference type="ARBA" id="ARBA00023136"/>
    </source>
</evidence>
<gene>
    <name evidence="7" type="ORF">NEDG_01817</name>
</gene>
<dbReference type="EMBL" id="LTDL01000019">
    <property type="protein sequence ID" value="OAG31339.1"/>
    <property type="molecule type" value="Genomic_DNA"/>
</dbReference>
<evidence type="ECO:0000256" key="2">
    <source>
        <dbReference type="ARBA" id="ARBA00022692"/>
    </source>
</evidence>
<comment type="subcellular location">
    <subcellularLocation>
        <location evidence="1">Membrane</location>
        <topology evidence="1">Multi-pass membrane protein</topology>
    </subcellularLocation>
</comment>
<feature type="transmembrane region" description="Helical" evidence="5">
    <location>
        <begin position="385"/>
        <end position="409"/>
    </location>
</feature>
<name>A0A177EK31_9MICR</name>
<dbReference type="Pfam" id="PF05653">
    <property type="entry name" value="Mg_trans_NIPA"/>
    <property type="match status" value="2"/>
</dbReference>
<evidence type="ECO:0000313" key="7">
    <source>
        <dbReference type="EMBL" id="OAG31339.1"/>
    </source>
</evidence>
<evidence type="ECO:0000313" key="8">
    <source>
        <dbReference type="Proteomes" id="UP000185944"/>
    </source>
</evidence>
<dbReference type="GeneID" id="93648167"/>
<organism evidence="7 8">
    <name type="scientific">Nematocida displodere</name>
    <dbReference type="NCBI Taxonomy" id="1805483"/>
    <lineage>
        <taxon>Eukaryota</taxon>
        <taxon>Fungi</taxon>
        <taxon>Fungi incertae sedis</taxon>
        <taxon>Microsporidia</taxon>
        <taxon>Nematocida</taxon>
    </lineage>
</organism>
<dbReference type="Proteomes" id="UP000185944">
    <property type="component" value="Unassembled WGS sequence"/>
</dbReference>
<dbReference type="AlphaFoldDB" id="A0A177EK31"/>
<dbReference type="RefSeq" id="XP_067545035.1">
    <property type="nucleotide sequence ID" value="XM_067689235.1"/>
</dbReference>
<keyword evidence="3 5" id="KW-1133">Transmembrane helix</keyword>
<feature type="transmembrane region" description="Helical" evidence="5">
    <location>
        <begin position="317"/>
        <end position="338"/>
    </location>
</feature>
<dbReference type="PANTHER" id="PTHR12570:SF9">
    <property type="entry name" value="MAGNESIUM TRANSPORTER NIPA8-RELATED"/>
    <property type="match status" value="1"/>
</dbReference>
<sequence>MTRLFLVAKTLGALSLGAVLVSAENPAFCLSDTDCRASIRAGVHSLFCVEGECVQLKPPGTPCQSAVECASYPFFGPLACTGKGVNDVFSCLHVPSGAECTIGRPSAVSGCVGGFQCSNSNTGPVCTASVQKRWLMGPILSITGNVLINIGLNLQKKSYTDNHFSFYSVHCSLFILGVVVYALGKLSGFSSYIFGNQSLLASLGAVGLVANSIFAPMINKEVFGVCDLLSICFVLLGSSMIVANSGGGSRTFTWLELLQMYFVPSTLLWFLFLLGIIASLFIASVVVEENSEWKMNDEPRWVILEHQFTKNGYMLKYAMLFVYVGLSAAIASFTTLFAKSFGVMVSQILFGDLSLASVGPYLFFSLILFCTIAQIFWLNKALKRYDALLVIPVFHVLWTLTSVSTAGIYFKDFAYFTPAQFKGFLTGLVTIFIGSGFLTFRMVGKDAPTTEAIDLEVETKQK</sequence>
<dbReference type="GO" id="GO:0016020">
    <property type="term" value="C:membrane"/>
    <property type="evidence" value="ECO:0007669"/>
    <property type="project" value="UniProtKB-SubCell"/>
</dbReference>
<keyword evidence="8" id="KW-1185">Reference proteome</keyword>